<evidence type="ECO:0000259" key="2">
    <source>
        <dbReference type="Pfam" id="PF08550"/>
    </source>
</evidence>
<reference evidence="3 4" key="1">
    <citation type="submission" date="2014-04" db="EMBL/GenBank/DDBJ databases">
        <authorList>
            <consortium name="DOE Joint Genome Institute"/>
            <person name="Kuo A."/>
            <person name="Zuccaro A."/>
            <person name="Kohler A."/>
            <person name="Nagy L.G."/>
            <person name="Floudas D."/>
            <person name="Copeland A."/>
            <person name="Barry K.W."/>
            <person name="Cichocki N."/>
            <person name="Veneault-Fourrey C."/>
            <person name="LaButti K."/>
            <person name="Lindquist E.A."/>
            <person name="Lipzen A."/>
            <person name="Lundell T."/>
            <person name="Morin E."/>
            <person name="Murat C."/>
            <person name="Sun H."/>
            <person name="Tunlid A."/>
            <person name="Henrissat B."/>
            <person name="Grigoriev I.V."/>
            <person name="Hibbett D.S."/>
            <person name="Martin F."/>
            <person name="Nordberg H.P."/>
            <person name="Cantor M.N."/>
            <person name="Hua S.X."/>
        </authorList>
    </citation>
    <scope>NUCLEOTIDE SEQUENCE [LARGE SCALE GENOMIC DNA]</scope>
    <source>
        <strain evidence="3 4">MAFF 305830</strain>
    </source>
</reference>
<feature type="domain" description="Nitrogen regulatory protein areA GATA-like" evidence="2">
    <location>
        <begin position="52"/>
        <end position="76"/>
    </location>
</feature>
<evidence type="ECO:0000256" key="1">
    <source>
        <dbReference type="SAM" id="MobiDB-lite"/>
    </source>
</evidence>
<evidence type="ECO:0000313" key="3">
    <source>
        <dbReference type="EMBL" id="KIM23700.1"/>
    </source>
</evidence>
<dbReference type="EMBL" id="KN824333">
    <property type="protein sequence ID" value="KIM23700.1"/>
    <property type="molecule type" value="Genomic_DNA"/>
</dbReference>
<proteinExistence type="predicted"/>
<organism evidence="3 4">
    <name type="scientific">Serendipita vermifera MAFF 305830</name>
    <dbReference type="NCBI Taxonomy" id="933852"/>
    <lineage>
        <taxon>Eukaryota</taxon>
        <taxon>Fungi</taxon>
        <taxon>Dikarya</taxon>
        <taxon>Basidiomycota</taxon>
        <taxon>Agaricomycotina</taxon>
        <taxon>Agaricomycetes</taxon>
        <taxon>Sebacinales</taxon>
        <taxon>Serendipitaceae</taxon>
        <taxon>Serendipita</taxon>
    </lineage>
</organism>
<keyword evidence="4" id="KW-1185">Reference proteome</keyword>
<dbReference type="InterPro" id="IPR013860">
    <property type="entry name" value="AreA_GATA"/>
</dbReference>
<sequence>MSLNFKNTLVIPGSSSRHSQDDLYLRGPVLLAKTQVNPLTAKLASDFIAKTWRLATVGKDDLVQGARFENALWRLWRQEMLGLKKTTTSGIDRDQLERASIALFIPVVVSHETCHARNELLLVSSVQNGMINHVEDPQWPPGHSYDSDECGSSFSIRTCLKRFSMTERSDSPISFKSMVSKSSEEHPRRHVMFNSCVVQGLIVDISLTRTADEDDEVSSISDSEPADDLPNSRLEDLDETDEESESSPTLTIPRCKTLKQDDFLAIRVLPPVELFPPPGQDERDTKIVFVPPVGMEDLEEEALCRLEKFRPVLKRTVSSRDLTQELQDLEFENALEEVGLASRSNTNRRLHDDNEEEELVICKRRRRSKSFSIGAEESPEPKGDLDHAEKTEVHSVPLLSHSPPSGSTSPEVPESSSGRMEPVDETLHGPKHVSPIEEEGQVNTGKALVRRRKDNSEGGIRNRFIGGFYSLAANATRQAFMIVKSLFSTQGFSER</sequence>
<feature type="compositionally biased region" description="Acidic residues" evidence="1">
    <location>
        <begin position="236"/>
        <end position="245"/>
    </location>
</feature>
<feature type="region of interest" description="Disordered" evidence="1">
    <location>
        <begin position="212"/>
        <end position="252"/>
    </location>
</feature>
<gene>
    <name evidence="3" type="ORF">M408DRAFT_332191</name>
</gene>
<reference evidence="4" key="2">
    <citation type="submission" date="2015-01" db="EMBL/GenBank/DDBJ databases">
        <title>Evolutionary Origins and Diversification of the Mycorrhizal Mutualists.</title>
        <authorList>
            <consortium name="DOE Joint Genome Institute"/>
            <consortium name="Mycorrhizal Genomics Consortium"/>
            <person name="Kohler A."/>
            <person name="Kuo A."/>
            <person name="Nagy L.G."/>
            <person name="Floudas D."/>
            <person name="Copeland A."/>
            <person name="Barry K.W."/>
            <person name="Cichocki N."/>
            <person name="Veneault-Fourrey C."/>
            <person name="LaButti K."/>
            <person name="Lindquist E.A."/>
            <person name="Lipzen A."/>
            <person name="Lundell T."/>
            <person name="Morin E."/>
            <person name="Murat C."/>
            <person name="Riley R."/>
            <person name="Ohm R."/>
            <person name="Sun H."/>
            <person name="Tunlid A."/>
            <person name="Henrissat B."/>
            <person name="Grigoriev I.V."/>
            <person name="Hibbett D.S."/>
            <person name="Martin F."/>
        </authorList>
    </citation>
    <scope>NUCLEOTIDE SEQUENCE [LARGE SCALE GENOMIC DNA]</scope>
    <source>
        <strain evidence="4">MAFF 305830</strain>
    </source>
</reference>
<dbReference type="Pfam" id="PF08550">
    <property type="entry name" value="GATA_AreA"/>
    <property type="match status" value="1"/>
</dbReference>
<accession>A0A0C3AGD5</accession>
<evidence type="ECO:0000313" key="4">
    <source>
        <dbReference type="Proteomes" id="UP000054097"/>
    </source>
</evidence>
<name>A0A0C3AGD5_SERVB</name>
<dbReference type="Proteomes" id="UP000054097">
    <property type="component" value="Unassembled WGS sequence"/>
</dbReference>
<feature type="compositionally biased region" description="Basic and acidic residues" evidence="1">
    <location>
        <begin position="379"/>
        <end position="390"/>
    </location>
</feature>
<dbReference type="OrthoDB" id="3221364at2759"/>
<feature type="compositionally biased region" description="Low complexity" evidence="1">
    <location>
        <begin position="396"/>
        <end position="410"/>
    </location>
</feature>
<feature type="region of interest" description="Disordered" evidence="1">
    <location>
        <begin position="371"/>
        <end position="390"/>
    </location>
</feature>
<feature type="region of interest" description="Disordered" evidence="1">
    <location>
        <begin position="396"/>
        <end position="454"/>
    </location>
</feature>
<dbReference type="AlphaFoldDB" id="A0A0C3AGD5"/>
<dbReference type="HOGENOM" id="CLU_551152_0_0_1"/>
<protein>
    <recommendedName>
        <fullName evidence="2">Nitrogen regulatory protein areA GATA-like domain-containing protein</fullName>
    </recommendedName>
</protein>